<protein>
    <recommendedName>
        <fullName evidence="10">cGMP-dependent protein kinase</fullName>
    </recommendedName>
</protein>
<dbReference type="InterPro" id="IPR008271">
    <property type="entry name" value="Ser/Thr_kinase_AS"/>
</dbReference>
<dbReference type="InterPro" id="IPR011009">
    <property type="entry name" value="Kinase-like_dom_sf"/>
</dbReference>
<evidence type="ECO:0000256" key="2">
    <source>
        <dbReference type="ARBA" id="ARBA00022679"/>
    </source>
</evidence>
<dbReference type="CDD" id="cd05572">
    <property type="entry name" value="STKc_cGK"/>
    <property type="match status" value="1"/>
</dbReference>
<dbReference type="GO" id="GO:0004692">
    <property type="term" value="F:cGMP-dependent protein kinase activity"/>
    <property type="evidence" value="ECO:0007669"/>
    <property type="project" value="InterPro"/>
</dbReference>
<reference evidence="8 9" key="1">
    <citation type="submission" date="2021-06" db="EMBL/GenBank/DDBJ databases">
        <title>Caerostris extrusa draft genome.</title>
        <authorList>
            <person name="Kono N."/>
            <person name="Arakawa K."/>
        </authorList>
    </citation>
    <scope>NUCLEOTIDE SEQUENCE [LARGE SCALE GENOMIC DNA]</scope>
</reference>
<evidence type="ECO:0000256" key="4">
    <source>
        <dbReference type="ARBA" id="ARBA00022777"/>
    </source>
</evidence>
<name>A0AAV4XT79_CAEEX</name>
<dbReference type="Proteomes" id="UP001054945">
    <property type="component" value="Unassembled WGS sequence"/>
</dbReference>
<dbReference type="InterPro" id="IPR000961">
    <property type="entry name" value="AGC-kinase_C"/>
</dbReference>
<evidence type="ECO:0000256" key="3">
    <source>
        <dbReference type="ARBA" id="ARBA00022741"/>
    </source>
</evidence>
<evidence type="ECO:0000259" key="6">
    <source>
        <dbReference type="PROSITE" id="PS50011"/>
    </source>
</evidence>
<dbReference type="InterPro" id="IPR000719">
    <property type="entry name" value="Prot_kinase_dom"/>
</dbReference>
<evidence type="ECO:0000256" key="5">
    <source>
        <dbReference type="ARBA" id="ARBA00022840"/>
    </source>
</evidence>
<dbReference type="Gene3D" id="3.30.200.20">
    <property type="entry name" value="Phosphorylase Kinase, domain 1"/>
    <property type="match status" value="1"/>
</dbReference>
<feature type="domain" description="AGC-kinase C-terminal" evidence="7">
    <location>
        <begin position="197"/>
        <end position="251"/>
    </location>
</feature>
<keyword evidence="4" id="KW-0418">Kinase</keyword>
<dbReference type="SUPFAM" id="SSF56112">
    <property type="entry name" value="Protein kinase-like (PK-like)"/>
    <property type="match status" value="1"/>
</dbReference>
<dbReference type="PROSITE" id="PS51285">
    <property type="entry name" value="AGC_KINASE_CTER"/>
    <property type="match status" value="1"/>
</dbReference>
<keyword evidence="2" id="KW-0808">Transferase</keyword>
<evidence type="ECO:0000256" key="1">
    <source>
        <dbReference type="ARBA" id="ARBA00022527"/>
    </source>
</evidence>
<organism evidence="8 9">
    <name type="scientific">Caerostris extrusa</name>
    <name type="common">Bark spider</name>
    <name type="synonym">Caerostris bankana</name>
    <dbReference type="NCBI Taxonomy" id="172846"/>
    <lineage>
        <taxon>Eukaryota</taxon>
        <taxon>Metazoa</taxon>
        <taxon>Ecdysozoa</taxon>
        <taxon>Arthropoda</taxon>
        <taxon>Chelicerata</taxon>
        <taxon>Arachnida</taxon>
        <taxon>Araneae</taxon>
        <taxon>Araneomorphae</taxon>
        <taxon>Entelegynae</taxon>
        <taxon>Araneoidea</taxon>
        <taxon>Araneidae</taxon>
        <taxon>Caerostris</taxon>
    </lineage>
</organism>
<dbReference type="AlphaFoldDB" id="A0AAV4XT79"/>
<dbReference type="EMBL" id="BPLR01018288">
    <property type="protein sequence ID" value="GIY98410.1"/>
    <property type="molecule type" value="Genomic_DNA"/>
</dbReference>
<dbReference type="GO" id="GO:0005524">
    <property type="term" value="F:ATP binding"/>
    <property type="evidence" value="ECO:0007669"/>
    <property type="project" value="UniProtKB-KW"/>
</dbReference>
<keyword evidence="1" id="KW-0723">Serine/threonine-protein kinase</keyword>
<evidence type="ECO:0000313" key="9">
    <source>
        <dbReference type="Proteomes" id="UP001054945"/>
    </source>
</evidence>
<dbReference type="Pfam" id="PF00069">
    <property type="entry name" value="Pkinase"/>
    <property type="match status" value="1"/>
</dbReference>
<dbReference type="PANTHER" id="PTHR24353">
    <property type="entry name" value="CYCLIC NUCLEOTIDE-DEPENDENT PROTEIN KINASE"/>
    <property type="match status" value="1"/>
</dbReference>
<feature type="domain" description="Protein kinase" evidence="6">
    <location>
        <begin position="1"/>
        <end position="196"/>
    </location>
</feature>
<dbReference type="FunFam" id="1.10.510.10:FF:000210">
    <property type="entry name" value="Non-specific serine/threonine protein kinase"/>
    <property type="match status" value="1"/>
</dbReference>
<evidence type="ECO:0008006" key="10">
    <source>
        <dbReference type="Google" id="ProtNLM"/>
    </source>
</evidence>
<sequence length="251" mass="29027">MYKTFRDDKYVFMLMEACLGGEVWSILRDKGNFDDSTTRFITGCVIEALEYLHKRNIIYRDLKPENLLLDSQGYVKLVDFGFSKVLLNGRKTWTFCGTPEYVAPEIILNRGHDKAVDYWAIGIMMYELLTGTPPFCAFDPMKTYKIILKGIDALGFPNYISKNAISLMRRLCRDNPAERLGYQKGGIADIKKHKWFQGFDWDGLKNRTLIPPIVPKVKDHTDVSNFDVYPIMIEDSPPDFSGWDKDFDCNR</sequence>
<dbReference type="SMART" id="SM00220">
    <property type="entry name" value="S_TKc"/>
    <property type="match status" value="1"/>
</dbReference>
<evidence type="ECO:0000259" key="7">
    <source>
        <dbReference type="PROSITE" id="PS51285"/>
    </source>
</evidence>
<dbReference type="PANTHER" id="PTHR24353:SF147">
    <property type="entry name" value="CGMP-DEPENDENT SERINE_THREONIN PROTEIN KINASE-RELATED"/>
    <property type="match status" value="1"/>
</dbReference>
<dbReference type="Gene3D" id="1.10.510.10">
    <property type="entry name" value="Transferase(Phosphotransferase) domain 1"/>
    <property type="match status" value="1"/>
</dbReference>
<proteinExistence type="predicted"/>
<dbReference type="PROSITE" id="PS00108">
    <property type="entry name" value="PROTEIN_KINASE_ST"/>
    <property type="match status" value="1"/>
</dbReference>
<keyword evidence="5" id="KW-0067">ATP-binding</keyword>
<evidence type="ECO:0000313" key="8">
    <source>
        <dbReference type="EMBL" id="GIY98410.1"/>
    </source>
</evidence>
<keyword evidence="9" id="KW-1185">Reference proteome</keyword>
<keyword evidence="3" id="KW-0547">Nucleotide-binding</keyword>
<dbReference type="InterPro" id="IPR035014">
    <property type="entry name" value="STKc_cGK"/>
</dbReference>
<dbReference type="SMART" id="SM00133">
    <property type="entry name" value="S_TK_X"/>
    <property type="match status" value="1"/>
</dbReference>
<accession>A0AAV4XT79</accession>
<dbReference type="PROSITE" id="PS50011">
    <property type="entry name" value="PROTEIN_KINASE_DOM"/>
    <property type="match status" value="1"/>
</dbReference>
<comment type="caution">
    <text evidence="8">The sequence shown here is derived from an EMBL/GenBank/DDBJ whole genome shotgun (WGS) entry which is preliminary data.</text>
</comment>
<gene>
    <name evidence="8" type="primary">for</name>
    <name evidence="8" type="ORF">CEXT_684601</name>
</gene>